<evidence type="ECO:0000256" key="1">
    <source>
        <dbReference type="ARBA" id="ARBA00023239"/>
    </source>
</evidence>
<gene>
    <name evidence="5" type="ORF">MARPO_0099s0052</name>
</gene>
<evidence type="ECO:0000313" key="5">
    <source>
        <dbReference type="EMBL" id="PTQ32417.1"/>
    </source>
</evidence>
<keyword evidence="2" id="KW-0210">Decarboxylase</keyword>
<dbReference type="PANTHER" id="PTHR21240">
    <property type="entry name" value="2-AMINO-3-CARBOXYLMUCONATE-6-SEMIALDEHYDE DECARBOXYLASE"/>
    <property type="match status" value="1"/>
</dbReference>
<dbReference type="EMBL" id="KZ772771">
    <property type="protein sequence ID" value="PTQ32417.1"/>
    <property type="molecule type" value="Genomic_DNA"/>
</dbReference>
<accession>A0A2R6WEZ1</accession>
<feature type="chain" id="PRO_5015344707" description="Amidohydrolase-related domain-containing protein" evidence="3">
    <location>
        <begin position="28"/>
        <end position="338"/>
    </location>
</feature>
<evidence type="ECO:0000256" key="2">
    <source>
        <dbReference type="RuleBase" id="RU366045"/>
    </source>
</evidence>
<dbReference type="GO" id="GO:0019748">
    <property type="term" value="P:secondary metabolic process"/>
    <property type="evidence" value="ECO:0000318"/>
    <property type="project" value="GO_Central"/>
</dbReference>
<feature type="signal peptide" evidence="3">
    <location>
        <begin position="1"/>
        <end position="27"/>
    </location>
</feature>
<feature type="domain" description="Amidohydrolase-related" evidence="4">
    <location>
        <begin position="32"/>
        <end position="331"/>
    </location>
</feature>
<organism evidence="5 6">
    <name type="scientific">Marchantia polymorpha</name>
    <name type="common">Common liverwort</name>
    <name type="synonym">Marchantia aquatica</name>
    <dbReference type="NCBI Taxonomy" id="3197"/>
    <lineage>
        <taxon>Eukaryota</taxon>
        <taxon>Viridiplantae</taxon>
        <taxon>Streptophyta</taxon>
        <taxon>Embryophyta</taxon>
        <taxon>Marchantiophyta</taxon>
        <taxon>Marchantiopsida</taxon>
        <taxon>Marchantiidae</taxon>
        <taxon>Marchantiales</taxon>
        <taxon>Marchantiaceae</taxon>
        <taxon>Marchantia</taxon>
    </lineage>
</organism>
<evidence type="ECO:0000259" key="4">
    <source>
        <dbReference type="Pfam" id="PF04909"/>
    </source>
</evidence>
<evidence type="ECO:0000313" key="6">
    <source>
        <dbReference type="Proteomes" id="UP000244005"/>
    </source>
</evidence>
<dbReference type="InterPro" id="IPR032466">
    <property type="entry name" value="Metal_Hydrolase"/>
</dbReference>
<reference evidence="6" key="1">
    <citation type="journal article" date="2017" name="Cell">
        <title>Insights into land plant evolution garnered from the Marchantia polymorpha genome.</title>
        <authorList>
            <person name="Bowman J.L."/>
            <person name="Kohchi T."/>
            <person name="Yamato K.T."/>
            <person name="Jenkins J."/>
            <person name="Shu S."/>
            <person name="Ishizaki K."/>
            <person name="Yamaoka S."/>
            <person name="Nishihama R."/>
            <person name="Nakamura Y."/>
            <person name="Berger F."/>
            <person name="Adam C."/>
            <person name="Aki S.S."/>
            <person name="Althoff F."/>
            <person name="Araki T."/>
            <person name="Arteaga-Vazquez M.A."/>
            <person name="Balasubrmanian S."/>
            <person name="Barry K."/>
            <person name="Bauer D."/>
            <person name="Boehm C.R."/>
            <person name="Briginshaw L."/>
            <person name="Caballero-Perez J."/>
            <person name="Catarino B."/>
            <person name="Chen F."/>
            <person name="Chiyoda S."/>
            <person name="Chovatia M."/>
            <person name="Davies K.M."/>
            <person name="Delmans M."/>
            <person name="Demura T."/>
            <person name="Dierschke T."/>
            <person name="Dolan L."/>
            <person name="Dorantes-Acosta A.E."/>
            <person name="Eklund D.M."/>
            <person name="Florent S.N."/>
            <person name="Flores-Sandoval E."/>
            <person name="Fujiyama A."/>
            <person name="Fukuzawa H."/>
            <person name="Galik B."/>
            <person name="Grimanelli D."/>
            <person name="Grimwood J."/>
            <person name="Grossniklaus U."/>
            <person name="Hamada T."/>
            <person name="Haseloff J."/>
            <person name="Hetherington A.J."/>
            <person name="Higo A."/>
            <person name="Hirakawa Y."/>
            <person name="Hundley H.N."/>
            <person name="Ikeda Y."/>
            <person name="Inoue K."/>
            <person name="Inoue S.I."/>
            <person name="Ishida S."/>
            <person name="Jia Q."/>
            <person name="Kakita M."/>
            <person name="Kanazawa T."/>
            <person name="Kawai Y."/>
            <person name="Kawashima T."/>
            <person name="Kennedy M."/>
            <person name="Kinose K."/>
            <person name="Kinoshita T."/>
            <person name="Kohara Y."/>
            <person name="Koide E."/>
            <person name="Komatsu K."/>
            <person name="Kopischke S."/>
            <person name="Kubo M."/>
            <person name="Kyozuka J."/>
            <person name="Lagercrantz U."/>
            <person name="Lin S.S."/>
            <person name="Lindquist E."/>
            <person name="Lipzen A.M."/>
            <person name="Lu C.W."/>
            <person name="De Luna E."/>
            <person name="Martienssen R.A."/>
            <person name="Minamino N."/>
            <person name="Mizutani M."/>
            <person name="Mizutani M."/>
            <person name="Mochizuki N."/>
            <person name="Monte I."/>
            <person name="Mosher R."/>
            <person name="Nagasaki H."/>
            <person name="Nakagami H."/>
            <person name="Naramoto S."/>
            <person name="Nishitani K."/>
            <person name="Ohtani M."/>
            <person name="Okamoto T."/>
            <person name="Okumura M."/>
            <person name="Phillips J."/>
            <person name="Pollak B."/>
            <person name="Reinders A."/>
            <person name="Rovekamp M."/>
            <person name="Sano R."/>
            <person name="Sawa S."/>
            <person name="Schmid M.W."/>
            <person name="Shirakawa M."/>
            <person name="Solano R."/>
            <person name="Spunde A."/>
            <person name="Suetsugu N."/>
            <person name="Sugano S."/>
            <person name="Sugiyama A."/>
            <person name="Sun R."/>
            <person name="Suzuki Y."/>
            <person name="Takenaka M."/>
            <person name="Takezawa D."/>
            <person name="Tomogane H."/>
            <person name="Tsuzuki M."/>
            <person name="Ueda T."/>
            <person name="Umeda M."/>
            <person name="Ward J.M."/>
            <person name="Watanabe Y."/>
            <person name="Yazaki K."/>
            <person name="Yokoyama R."/>
            <person name="Yoshitake Y."/>
            <person name="Yotsui I."/>
            <person name="Zachgo S."/>
            <person name="Schmutz J."/>
        </authorList>
    </citation>
    <scope>NUCLEOTIDE SEQUENCE [LARGE SCALE GENOMIC DNA]</scope>
    <source>
        <strain evidence="6">Tak-1</strain>
    </source>
</reference>
<keyword evidence="3" id="KW-0732">Signal</keyword>
<dbReference type="GO" id="GO:0016831">
    <property type="term" value="F:carboxy-lyase activity"/>
    <property type="evidence" value="ECO:0007669"/>
    <property type="project" value="UniProtKB-KW"/>
</dbReference>
<dbReference type="SUPFAM" id="SSF51556">
    <property type="entry name" value="Metallo-dependent hydrolases"/>
    <property type="match status" value="1"/>
</dbReference>
<dbReference type="Gene3D" id="3.20.20.140">
    <property type="entry name" value="Metal-dependent hydrolases"/>
    <property type="match status" value="1"/>
</dbReference>
<dbReference type="Gramene" id="Mp7g01790.1">
    <property type="protein sequence ID" value="Mp7g01790.1.cds"/>
    <property type="gene ID" value="Mp7g01790"/>
</dbReference>
<dbReference type="Pfam" id="PF04909">
    <property type="entry name" value="Amidohydro_2"/>
    <property type="match status" value="1"/>
</dbReference>
<name>A0A2R6WEZ1_MARPO</name>
<dbReference type="PANTHER" id="PTHR21240:SF28">
    <property type="entry name" value="ISO-OROTATE DECARBOXYLASE (EUROFUNG)"/>
    <property type="match status" value="1"/>
</dbReference>
<comment type="similarity">
    <text evidence="2">Belongs to the metallo-dependent hydrolases superfamily.</text>
</comment>
<dbReference type="GO" id="GO:0005737">
    <property type="term" value="C:cytoplasm"/>
    <property type="evidence" value="ECO:0000318"/>
    <property type="project" value="GO_Central"/>
</dbReference>
<keyword evidence="6" id="KW-1185">Reference proteome</keyword>
<dbReference type="OMA" id="GFFMDTT"/>
<dbReference type="Proteomes" id="UP000244005">
    <property type="component" value="Unassembled WGS sequence"/>
</dbReference>
<dbReference type="AlphaFoldDB" id="A0A2R6WEZ1"/>
<keyword evidence="1 2" id="KW-0456">Lyase</keyword>
<dbReference type="InterPro" id="IPR006680">
    <property type="entry name" value="Amidohydro-rel"/>
</dbReference>
<dbReference type="InterPro" id="IPR032465">
    <property type="entry name" value="ACMSD"/>
</dbReference>
<proteinExistence type="inferred from homology"/>
<protein>
    <recommendedName>
        <fullName evidence="4">Amidohydrolase-related domain-containing protein</fullName>
    </recommendedName>
</protein>
<sequence length="338" mass="37701">MEFGSRRHRMLLVCSMLLLEVGELALSQQQRIDNHNHILPPFYLDWLAEQGYDAGRIPAWNASMHLEAMASIGTMMSIVSITTPGVSPMANTSVNASREMARKLNDYAYNELVLKYPGKFNFWATMTLPDIEGSIAEARYALQELNAAGVFLEGNKKGVYLGDPSLDPFFEVLNEMSAVVFVHPNNLPNTSPVPGLVAAVVDYTLDTTRAAVNLVFTNTTQKYPNITYIFSHAGGSLPFLAYRAAFTAPYYSETVMVDEFKKYYYDTALASTPSSLPTILEFATADRMTFGTDWPYVTFAGSKFYTDTIDAYPLSQADRELIYLNNSRSIFKHLSAPQ</sequence>
<evidence type="ECO:0000256" key="3">
    <source>
        <dbReference type="SAM" id="SignalP"/>
    </source>
</evidence>
<dbReference type="GO" id="GO:0016787">
    <property type="term" value="F:hydrolase activity"/>
    <property type="evidence" value="ECO:0007669"/>
    <property type="project" value="InterPro"/>
</dbReference>
<dbReference type="OrthoDB" id="2832284at2759"/>